<evidence type="ECO:0000313" key="13">
    <source>
        <dbReference type="Proteomes" id="UP000093000"/>
    </source>
</evidence>
<dbReference type="InterPro" id="IPR001579">
    <property type="entry name" value="Glyco_hydro_18_chit_AS"/>
</dbReference>
<evidence type="ECO:0000256" key="8">
    <source>
        <dbReference type="RuleBase" id="RU000489"/>
    </source>
</evidence>
<sequence length="438" mass="47797">MNPFNIRYTASRLSRSGRGLSPESKTKYNSTPKISSIVKILISMGGATPTYGLESAKEGEDLADELWDVFGAGKSNKVRPFGTAVVDGFDLDIENGAKVGYTAFVNKMRQNYEMDRSKTYYIAAAPQCPFPDYYVGDVLDNTWIDFVMIQFYNNYCNVISDNGFNYQVWDSWAKTKSLNKNVRLFVGIPGSPTAAGRGYVPFTELVSKITPLKSSSFFGGMMVWDISQAHANTGDVLPNYASGIAKLIKGNNNTYGPVELAPIIIQTKTSTTMRSSTETLSSSSSLPLQSSSSISSADPFLSSTITSSLSHSIRTLTLKRNVTTTSTQLVVSVLLDQPYESVITDDQMTTYTPLLSSLSTTVYDSATIPPETRVTTSPSTGLPIAGQPCDKQDRIMCSDNQSFAQCSLGRWVVRRCSNGTVCREDSTLSPPIVYCGYP</sequence>
<evidence type="ECO:0000259" key="11">
    <source>
        <dbReference type="PROSITE" id="PS51910"/>
    </source>
</evidence>
<gene>
    <name evidence="12" type="primary">CHI1_0</name>
    <name evidence="12" type="ORF">A0J61_01122</name>
</gene>
<keyword evidence="7" id="KW-0624">Polysaccharide degradation</keyword>
<feature type="domain" description="GH18" evidence="11">
    <location>
        <begin position="1"/>
        <end position="240"/>
    </location>
</feature>
<dbReference type="PROSITE" id="PS01095">
    <property type="entry name" value="GH18_1"/>
    <property type="match status" value="1"/>
</dbReference>
<dbReference type="AlphaFoldDB" id="A0A1C7NP16"/>
<dbReference type="EMBL" id="LUGH01000032">
    <property type="protein sequence ID" value="OBZ90837.1"/>
    <property type="molecule type" value="Genomic_DNA"/>
</dbReference>
<dbReference type="GO" id="GO:0000272">
    <property type="term" value="P:polysaccharide catabolic process"/>
    <property type="evidence" value="ECO:0007669"/>
    <property type="project" value="UniProtKB-KW"/>
</dbReference>
<organism evidence="12 13">
    <name type="scientific">Choanephora cucurbitarum</name>
    <dbReference type="NCBI Taxonomy" id="101091"/>
    <lineage>
        <taxon>Eukaryota</taxon>
        <taxon>Fungi</taxon>
        <taxon>Fungi incertae sedis</taxon>
        <taxon>Mucoromycota</taxon>
        <taxon>Mucoromycotina</taxon>
        <taxon>Mucoromycetes</taxon>
        <taxon>Mucorales</taxon>
        <taxon>Mucorineae</taxon>
        <taxon>Choanephoraceae</taxon>
        <taxon>Choanephoroideae</taxon>
        <taxon>Choanephora</taxon>
    </lineage>
</organism>
<comment type="caution">
    <text evidence="12">The sequence shown here is derived from an EMBL/GenBank/DDBJ whole genome shotgun (WGS) entry which is preliminary data.</text>
</comment>
<keyword evidence="6 8" id="KW-0326">Glycosidase</keyword>
<dbReference type="InterPro" id="IPR001223">
    <property type="entry name" value="Glyco_hydro18_cat"/>
</dbReference>
<feature type="region of interest" description="Disordered" evidence="10">
    <location>
        <begin position="275"/>
        <end position="295"/>
    </location>
</feature>
<evidence type="ECO:0000256" key="10">
    <source>
        <dbReference type="SAM" id="MobiDB-lite"/>
    </source>
</evidence>
<dbReference type="GO" id="GO:0008061">
    <property type="term" value="F:chitin binding"/>
    <property type="evidence" value="ECO:0007669"/>
    <property type="project" value="InterPro"/>
</dbReference>
<dbReference type="GO" id="GO:0008843">
    <property type="term" value="F:endochitinase activity"/>
    <property type="evidence" value="ECO:0007669"/>
    <property type="project" value="UniProtKB-EC"/>
</dbReference>
<dbReference type="Gene3D" id="3.20.20.80">
    <property type="entry name" value="Glycosidases"/>
    <property type="match status" value="1"/>
</dbReference>
<dbReference type="InterPro" id="IPR050542">
    <property type="entry name" value="Glycosyl_Hydrlase18_Chitinase"/>
</dbReference>
<evidence type="ECO:0000256" key="7">
    <source>
        <dbReference type="ARBA" id="ARBA00023326"/>
    </source>
</evidence>
<evidence type="ECO:0000256" key="6">
    <source>
        <dbReference type="ARBA" id="ARBA00023295"/>
    </source>
</evidence>
<dbReference type="OrthoDB" id="6020543at2759"/>
<evidence type="ECO:0000256" key="1">
    <source>
        <dbReference type="ARBA" id="ARBA00000822"/>
    </source>
</evidence>
<proteinExistence type="inferred from homology"/>
<dbReference type="SUPFAM" id="SSF51445">
    <property type="entry name" value="(Trans)glycosidases"/>
    <property type="match status" value="1"/>
</dbReference>
<evidence type="ECO:0000313" key="12">
    <source>
        <dbReference type="EMBL" id="OBZ90837.1"/>
    </source>
</evidence>
<evidence type="ECO:0000256" key="2">
    <source>
        <dbReference type="ARBA" id="ARBA00012729"/>
    </source>
</evidence>
<comment type="catalytic activity">
    <reaction evidence="1">
        <text>Random endo-hydrolysis of N-acetyl-beta-D-glucosaminide (1-&gt;4)-beta-linkages in chitin and chitodextrins.</text>
        <dbReference type="EC" id="3.2.1.14"/>
    </reaction>
</comment>
<dbReference type="InterPro" id="IPR017853">
    <property type="entry name" value="GH"/>
</dbReference>
<dbReference type="PANTHER" id="PTHR45708">
    <property type="entry name" value="ENDOCHITINASE"/>
    <property type="match status" value="1"/>
</dbReference>
<dbReference type="GO" id="GO:0006032">
    <property type="term" value="P:chitin catabolic process"/>
    <property type="evidence" value="ECO:0007669"/>
    <property type="project" value="UniProtKB-KW"/>
</dbReference>
<dbReference type="Proteomes" id="UP000093000">
    <property type="component" value="Unassembled WGS sequence"/>
</dbReference>
<dbReference type="GO" id="GO:0005576">
    <property type="term" value="C:extracellular region"/>
    <property type="evidence" value="ECO:0007669"/>
    <property type="project" value="TreeGrafter"/>
</dbReference>
<dbReference type="EC" id="3.2.1.14" evidence="2"/>
<dbReference type="Pfam" id="PF00704">
    <property type="entry name" value="Glyco_hydro_18"/>
    <property type="match status" value="1"/>
</dbReference>
<dbReference type="PROSITE" id="PS51910">
    <property type="entry name" value="GH18_2"/>
    <property type="match status" value="1"/>
</dbReference>
<keyword evidence="4" id="KW-0146">Chitin degradation</keyword>
<dbReference type="STRING" id="101091.A0A1C7NP16"/>
<keyword evidence="3 8" id="KW-0378">Hydrolase</keyword>
<dbReference type="PANTHER" id="PTHR45708:SF49">
    <property type="entry name" value="ENDOCHITINASE"/>
    <property type="match status" value="1"/>
</dbReference>
<comment type="similarity">
    <text evidence="9">Belongs to the glycosyl hydrolase 18 family.</text>
</comment>
<dbReference type="InterPro" id="IPR005089">
    <property type="entry name" value="CBM19"/>
</dbReference>
<evidence type="ECO:0000256" key="9">
    <source>
        <dbReference type="RuleBase" id="RU004453"/>
    </source>
</evidence>
<reference evidence="12 13" key="1">
    <citation type="submission" date="2016-03" db="EMBL/GenBank/DDBJ databases">
        <title>Choanephora cucurbitarum.</title>
        <authorList>
            <person name="Min B."/>
            <person name="Park H."/>
            <person name="Park J.-H."/>
            <person name="Shin H.-D."/>
            <person name="Choi I.-G."/>
        </authorList>
    </citation>
    <scope>NUCLEOTIDE SEQUENCE [LARGE SCALE GENOMIC DNA]</scope>
    <source>
        <strain evidence="12 13">KUS-F28377</strain>
    </source>
</reference>
<keyword evidence="13" id="KW-1185">Reference proteome</keyword>
<evidence type="ECO:0000256" key="4">
    <source>
        <dbReference type="ARBA" id="ARBA00023024"/>
    </source>
</evidence>
<dbReference type="Pfam" id="PF03427">
    <property type="entry name" value="CBM_19"/>
    <property type="match status" value="1"/>
</dbReference>
<keyword evidence="5" id="KW-0119">Carbohydrate metabolism</keyword>
<protein>
    <recommendedName>
        <fullName evidence="2">chitinase</fullName>
        <ecNumber evidence="2">3.2.1.14</ecNumber>
    </recommendedName>
</protein>
<evidence type="ECO:0000256" key="5">
    <source>
        <dbReference type="ARBA" id="ARBA00023277"/>
    </source>
</evidence>
<evidence type="ECO:0000256" key="3">
    <source>
        <dbReference type="ARBA" id="ARBA00022801"/>
    </source>
</evidence>
<name>A0A1C7NP16_9FUNG</name>
<dbReference type="InParanoid" id="A0A1C7NP16"/>
<accession>A0A1C7NP16</accession>